<feature type="region of interest" description="Disordered" evidence="1">
    <location>
        <begin position="1"/>
        <end position="98"/>
    </location>
</feature>
<proteinExistence type="predicted"/>
<keyword evidence="3" id="KW-1185">Reference proteome</keyword>
<dbReference type="Proteomes" id="UP001140091">
    <property type="component" value="Unassembled WGS sequence"/>
</dbReference>
<name>A0A9W8MFH9_9AGAR</name>
<feature type="compositionally biased region" description="Basic and acidic residues" evidence="1">
    <location>
        <begin position="71"/>
        <end position="98"/>
    </location>
</feature>
<dbReference type="OrthoDB" id="10406245at2759"/>
<evidence type="ECO:0000313" key="2">
    <source>
        <dbReference type="EMBL" id="KAJ2926724.1"/>
    </source>
</evidence>
<dbReference type="EMBL" id="JANBPK010001048">
    <property type="protein sequence ID" value="KAJ2926724.1"/>
    <property type="molecule type" value="Genomic_DNA"/>
</dbReference>
<feature type="non-terminal residue" evidence="2">
    <location>
        <position position="98"/>
    </location>
</feature>
<sequence>MDKEMKYTKNTSHTPHNEQHSYEDLTLSHTELASDVLHSTSKSPPPSTRSPTGAEYGNPNKHGRGAQIDAELAKEDQEELKKKKAKEQRNEEIKWKKD</sequence>
<comment type="caution">
    <text evidence="2">The sequence shown here is derived from an EMBL/GenBank/DDBJ whole genome shotgun (WGS) entry which is preliminary data.</text>
</comment>
<protein>
    <submittedName>
        <fullName evidence="2">Uncharacterized protein</fullName>
    </submittedName>
</protein>
<evidence type="ECO:0000313" key="3">
    <source>
        <dbReference type="Proteomes" id="UP001140091"/>
    </source>
</evidence>
<dbReference type="AlphaFoldDB" id="A0A9W8MFH9"/>
<gene>
    <name evidence="2" type="ORF">H1R20_g10386</name>
</gene>
<reference evidence="2" key="1">
    <citation type="submission" date="2022-06" db="EMBL/GenBank/DDBJ databases">
        <title>Genome Sequence of Candolleomyces eurysporus.</title>
        <authorList>
            <person name="Buettner E."/>
        </authorList>
    </citation>
    <scope>NUCLEOTIDE SEQUENCE</scope>
    <source>
        <strain evidence="2">VTCC 930004</strain>
    </source>
</reference>
<organism evidence="2 3">
    <name type="scientific">Candolleomyces eurysporus</name>
    <dbReference type="NCBI Taxonomy" id="2828524"/>
    <lineage>
        <taxon>Eukaryota</taxon>
        <taxon>Fungi</taxon>
        <taxon>Dikarya</taxon>
        <taxon>Basidiomycota</taxon>
        <taxon>Agaricomycotina</taxon>
        <taxon>Agaricomycetes</taxon>
        <taxon>Agaricomycetidae</taxon>
        <taxon>Agaricales</taxon>
        <taxon>Agaricineae</taxon>
        <taxon>Psathyrellaceae</taxon>
        <taxon>Candolleomyces</taxon>
    </lineage>
</organism>
<accession>A0A9W8MFH9</accession>
<evidence type="ECO:0000256" key="1">
    <source>
        <dbReference type="SAM" id="MobiDB-lite"/>
    </source>
</evidence>